<dbReference type="EMBL" id="JBEPLM010000002">
    <property type="protein sequence ID" value="MET3591973.1"/>
    <property type="molecule type" value="Genomic_DNA"/>
</dbReference>
<keyword evidence="3" id="KW-1185">Reference proteome</keyword>
<keyword evidence="1" id="KW-1133">Transmembrane helix</keyword>
<comment type="caution">
    <text evidence="2">The sequence shown here is derived from an EMBL/GenBank/DDBJ whole genome shotgun (WGS) entry which is preliminary data.</text>
</comment>
<accession>A0ABV2HN32</accession>
<dbReference type="Proteomes" id="UP001549036">
    <property type="component" value="Unassembled WGS sequence"/>
</dbReference>
<feature type="transmembrane region" description="Helical" evidence="1">
    <location>
        <begin position="79"/>
        <end position="102"/>
    </location>
</feature>
<feature type="transmembrane region" description="Helical" evidence="1">
    <location>
        <begin position="12"/>
        <end position="38"/>
    </location>
</feature>
<reference evidence="2 3" key="1">
    <citation type="submission" date="2024-06" db="EMBL/GenBank/DDBJ databases">
        <title>Genomic Encyclopedia of Type Strains, Phase IV (KMG-IV): sequencing the most valuable type-strain genomes for metagenomic binning, comparative biology and taxonomic classification.</title>
        <authorList>
            <person name="Goeker M."/>
        </authorList>
    </citation>
    <scope>NUCLEOTIDE SEQUENCE [LARGE SCALE GENOMIC DNA]</scope>
    <source>
        <strain evidence="2 3">DSM 29846</strain>
    </source>
</reference>
<dbReference type="RefSeq" id="WP_126098092.1">
    <property type="nucleotide sequence ID" value="NZ_JBEPLM010000002.1"/>
</dbReference>
<sequence>MKYEWADNPHLVLPITACFVVLVPSFATVFIALLSIVVRTNFFGPIDEQNLPWSERLGRRNARLYADFWSSRFRTARRVMAYGVIGYLCAFGVALLIVTAFGHPS</sequence>
<organism evidence="2 3">
    <name type="scientific">Mesorhizobium shonense</name>
    <dbReference type="NCBI Taxonomy" id="1209948"/>
    <lineage>
        <taxon>Bacteria</taxon>
        <taxon>Pseudomonadati</taxon>
        <taxon>Pseudomonadota</taxon>
        <taxon>Alphaproteobacteria</taxon>
        <taxon>Hyphomicrobiales</taxon>
        <taxon>Phyllobacteriaceae</taxon>
        <taxon>Mesorhizobium</taxon>
    </lineage>
</organism>
<evidence type="ECO:0000313" key="3">
    <source>
        <dbReference type="Proteomes" id="UP001549036"/>
    </source>
</evidence>
<name>A0ABV2HN32_9HYPH</name>
<protein>
    <submittedName>
        <fullName evidence="2">Uncharacterized membrane protein YbhN (UPF0104 family)</fullName>
    </submittedName>
</protein>
<proteinExistence type="predicted"/>
<keyword evidence="1" id="KW-0472">Membrane</keyword>
<keyword evidence="1" id="KW-0812">Transmembrane</keyword>
<gene>
    <name evidence="2" type="ORF">ABID26_001357</name>
</gene>
<evidence type="ECO:0000256" key="1">
    <source>
        <dbReference type="SAM" id="Phobius"/>
    </source>
</evidence>
<evidence type="ECO:0000313" key="2">
    <source>
        <dbReference type="EMBL" id="MET3591973.1"/>
    </source>
</evidence>